<feature type="binding site" evidence="12">
    <location>
        <begin position="212"/>
        <end position="219"/>
    </location>
    <ligand>
        <name>ATP</name>
        <dbReference type="ChEBI" id="CHEBI:30616"/>
    </ligand>
</feature>
<evidence type="ECO:0000256" key="12">
    <source>
        <dbReference type="HAMAP-Rule" id="MF_03176"/>
    </source>
</evidence>
<dbReference type="GO" id="GO:0016787">
    <property type="term" value="F:hydrolase activity"/>
    <property type="evidence" value="ECO:0007669"/>
    <property type="project" value="UniProtKB-KW"/>
</dbReference>
<keyword evidence="7 12" id="KW-0496">Mitochondrion</keyword>
<keyword evidence="4 12" id="KW-0347">Helicase</keyword>
<dbReference type="SUPFAM" id="SSF52540">
    <property type="entry name" value="P-loop containing nucleoside triphosphate hydrolases"/>
    <property type="match status" value="2"/>
</dbReference>
<evidence type="ECO:0000256" key="11">
    <source>
        <dbReference type="ARBA" id="ARBA00023242"/>
    </source>
</evidence>
<dbReference type="GO" id="GO:0000723">
    <property type="term" value="P:telomere maintenance"/>
    <property type="evidence" value="ECO:0007669"/>
    <property type="project" value="InterPro"/>
</dbReference>
<feature type="compositionally biased region" description="Polar residues" evidence="13">
    <location>
        <begin position="31"/>
        <end position="51"/>
    </location>
</feature>
<comment type="subunit">
    <text evidence="12">Monomer.</text>
</comment>
<keyword evidence="6 12" id="KW-0238">DNA-binding</keyword>
<dbReference type="GO" id="GO:0043139">
    <property type="term" value="F:5'-3' DNA helicase activity"/>
    <property type="evidence" value="ECO:0007669"/>
    <property type="project" value="UniProtKB-UniRule"/>
</dbReference>
<dbReference type="GO" id="GO:0006281">
    <property type="term" value="P:DNA repair"/>
    <property type="evidence" value="ECO:0007669"/>
    <property type="project" value="UniProtKB-UniRule"/>
</dbReference>
<dbReference type="OrthoDB" id="432234at2759"/>
<evidence type="ECO:0000256" key="8">
    <source>
        <dbReference type="ARBA" id="ARBA00023172"/>
    </source>
</evidence>
<evidence type="ECO:0000256" key="6">
    <source>
        <dbReference type="ARBA" id="ARBA00023125"/>
    </source>
</evidence>
<evidence type="ECO:0000256" key="9">
    <source>
        <dbReference type="ARBA" id="ARBA00023204"/>
    </source>
</evidence>
<sequence length="676" mass="75986">MSFSKDKSTLKNPFKPLTPKSASGKGKLPQGQKTLANFFTTNASNKPLETKNDSVLNSSLERSQSFFTPPNNSAKSSLFLKKSNSSLDAFDQNDGMESDLIEIPAANNLKNSKPIGSLIPSRQTSRTSVVSATKALLLDNLRQSQSQKSSQPKKRINPWINNPINVKNPRLSQKERKEFVMPTGQSGITLSKEQEHVLELILKDRLSVFYTGSAGTGKSVLLRELVDRLKMLYGAKTVAVTASTGLAAVNIGGLTINRFSGCGIAKGSKEDAFRAASKSPENREKWRRTKVLIIDEVSMLDGAFLDKLEYVARQMMKNNKPFGGIQLVLTGDFFQLPPVPDRNGPPIKFCFESQCWNTVINKTILLQKVFRQTDLTFINLLNALRVGEINGEIESEFKKLAREVKYDDGIQPSELYPTRNEVDNSNRTRLNQLKTSQKVYHAEDHFSNERQKSLLEQTLAPKELILKEDAQVMMLKNKDETLVNGSMGKVITFLSMNVYLIIKERLRQNRSTWSELQHELRILSRCHGCDNIPEEAIEFSKKSQLGEDEFIELAKSAIHGTESLPLVQFTCKGQQRIELVERDEFLASESRSNDPTAASRRQIPLVLSWALSIHKSQGQTLDRVKVDLNKIFEAGQVYVALSRAVSKDRLQVLNFQKHKIMTNPRVKDFYKSLGSV</sequence>
<evidence type="ECO:0000256" key="5">
    <source>
        <dbReference type="ARBA" id="ARBA00022840"/>
    </source>
</evidence>
<feature type="region of interest" description="Disordered" evidence="13">
    <location>
        <begin position="1"/>
        <end position="51"/>
    </location>
</feature>
<evidence type="ECO:0000256" key="13">
    <source>
        <dbReference type="SAM" id="MobiDB-lite"/>
    </source>
</evidence>
<keyword evidence="11 12" id="KW-0539">Nucleus</keyword>
<name>A0A9P8TBX6_9ASCO</name>
<feature type="domain" description="AAA+ ATPase" evidence="14">
    <location>
        <begin position="204"/>
        <end position="361"/>
    </location>
</feature>
<dbReference type="EC" id="5.6.2.3" evidence="12"/>
<evidence type="ECO:0000256" key="7">
    <source>
        <dbReference type="ARBA" id="ARBA00023128"/>
    </source>
</evidence>
<dbReference type="Pfam" id="PF21530">
    <property type="entry name" value="Pif1_2B_dom"/>
    <property type="match status" value="1"/>
</dbReference>
<keyword evidence="5 12" id="KW-0067">ATP-binding</keyword>
<keyword evidence="16" id="KW-1185">Reference proteome</keyword>
<organism evidence="15 16">
    <name type="scientific">Wickerhamomyces mucosus</name>
    <dbReference type="NCBI Taxonomy" id="1378264"/>
    <lineage>
        <taxon>Eukaryota</taxon>
        <taxon>Fungi</taxon>
        <taxon>Dikarya</taxon>
        <taxon>Ascomycota</taxon>
        <taxon>Saccharomycotina</taxon>
        <taxon>Saccharomycetes</taxon>
        <taxon>Phaffomycetales</taxon>
        <taxon>Wickerhamomycetaceae</taxon>
        <taxon>Wickerhamomyces</taxon>
    </lineage>
</organism>
<dbReference type="GO" id="GO:0006310">
    <property type="term" value="P:DNA recombination"/>
    <property type="evidence" value="ECO:0007669"/>
    <property type="project" value="UniProtKB-UniRule"/>
</dbReference>
<dbReference type="PANTHER" id="PTHR47642">
    <property type="entry name" value="ATP-DEPENDENT DNA HELICASE"/>
    <property type="match status" value="1"/>
</dbReference>
<dbReference type="GO" id="GO:0005739">
    <property type="term" value="C:mitochondrion"/>
    <property type="evidence" value="ECO:0007669"/>
    <property type="project" value="UniProtKB-SubCell"/>
</dbReference>
<dbReference type="CDD" id="cd18037">
    <property type="entry name" value="DEXSc_Pif1_like"/>
    <property type="match status" value="1"/>
</dbReference>
<comment type="catalytic activity">
    <reaction evidence="12">
        <text>ATP + H2O = ADP + phosphate + H(+)</text>
        <dbReference type="Rhea" id="RHEA:13065"/>
        <dbReference type="ChEBI" id="CHEBI:15377"/>
        <dbReference type="ChEBI" id="CHEBI:15378"/>
        <dbReference type="ChEBI" id="CHEBI:30616"/>
        <dbReference type="ChEBI" id="CHEBI:43474"/>
        <dbReference type="ChEBI" id="CHEBI:456216"/>
        <dbReference type="EC" id="5.6.2.3"/>
    </reaction>
</comment>
<dbReference type="HAMAP" id="MF_03176">
    <property type="entry name" value="PIF1"/>
    <property type="match status" value="1"/>
</dbReference>
<dbReference type="GO" id="GO:0005524">
    <property type="term" value="F:ATP binding"/>
    <property type="evidence" value="ECO:0007669"/>
    <property type="project" value="UniProtKB-UniRule"/>
</dbReference>
<keyword evidence="2 12" id="KW-0227">DNA damage</keyword>
<reference evidence="15" key="1">
    <citation type="journal article" date="2021" name="Open Biol.">
        <title>Shared evolutionary footprints suggest mitochondrial oxidative damage underlies multiple complex I losses in fungi.</title>
        <authorList>
            <person name="Schikora-Tamarit M.A."/>
            <person name="Marcet-Houben M."/>
            <person name="Nosek J."/>
            <person name="Gabaldon T."/>
        </authorList>
    </citation>
    <scope>NUCLEOTIDE SEQUENCE</scope>
    <source>
        <strain evidence="15">CBS6341</strain>
    </source>
</reference>
<dbReference type="EMBL" id="JAEUBF010001057">
    <property type="protein sequence ID" value="KAH3673084.1"/>
    <property type="molecule type" value="Genomic_DNA"/>
</dbReference>
<dbReference type="InterPro" id="IPR051055">
    <property type="entry name" value="PIF1_helicase"/>
</dbReference>
<comment type="function">
    <text evidence="12">DNA-dependent ATPase and 5'-3' DNA helicase required for the maintenance of both mitochondrial and nuclear genome stability.</text>
</comment>
<dbReference type="PANTHER" id="PTHR47642:SF5">
    <property type="entry name" value="ATP-DEPENDENT DNA HELICASE"/>
    <property type="match status" value="1"/>
</dbReference>
<feature type="region of interest" description="Disordered" evidence="13">
    <location>
        <begin position="141"/>
        <end position="166"/>
    </location>
</feature>
<evidence type="ECO:0000313" key="16">
    <source>
        <dbReference type="Proteomes" id="UP000769528"/>
    </source>
</evidence>
<evidence type="ECO:0000259" key="14">
    <source>
        <dbReference type="SMART" id="SM00382"/>
    </source>
</evidence>
<dbReference type="Proteomes" id="UP000769528">
    <property type="component" value="Unassembled WGS sequence"/>
</dbReference>
<proteinExistence type="inferred from homology"/>
<evidence type="ECO:0000256" key="1">
    <source>
        <dbReference type="ARBA" id="ARBA00022741"/>
    </source>
</evidence>
<dbReference type="InterPro" id="IPR010285">
    <property type="entry name" value="DNA_helicase_pif1-like_DEAD"/>
</dbReference>
<feature type="DNA-binding region" evidence="12">
    <location>
        <begin position="636"/>
        <end position="655"/>
    </location>
</feature>
<keyword evidence="3 12" id="KW-0378">Hydrolase</keyword>
<dbReference type="InterPro" id="IPR049163">
    <property type="entry name" value="Pif1-like_2B_dom"/>
</dbReference>
<comment type="cofactor">
    <cofactor evidence="12">
        <name>Mg(2+)</name>
        <dbReference type="ChEBI" id="CHEBI:18420"/>
    </cofactor>
</comment>
<dbReference type="Gene3D" id="3.40.50.300">
    <property type="entry name" value="P-loop containing nucleotide triphosphate hydrolases"/>
    <property type="match status" value="2"/>
</dbReference>
<dbReference type="GO" id="GO:0005634">
    <property type="term" value="C:nucleus"/>
    <property type="evidence" value="ECO:0007669"/>
    <property type="project" value="UniProtKB-SubCell"/>
</dbReference>
<keyword evidence="9 12" id="KW-0234">DNA repair</keyword>
<dbReference type="CDD" id="cd18809">
    <property type="entry name" value="SF1_C_RecD"/>
    <property type="match status" value="1"/>
</dbReference>
<comment type="caution">
    <text evidence="15">The sequence shown here is derived from an EMBL/GenBank/DDBJ whole genome shotgun (WGS) entry which is preliminary data.</text>
</comment>
<evidence type="ECO:0000256" key="10">
    <source>
        <dbReference type="ARBA" id="ARBA00023235"/>
    </source>
</evidence>
<dbReference type="InterPro" id="IPR048293">
    <property type="entry name" value="PIF1_RRM3_pfh1"/>
</dbReference>
<evidence type="ECO:0000313" key="15">
    <source>
        <dbReference type="EMBL" id="KAH3673084.1"/>
    </source>
</evidence>
<dbReference type="SMART" id="SM00382">
    <property type="entry name" value="AAA"/>
    <property type="match status" value="1"/>
</dbReference>
<protein>
    <recommendedName>
        <fullName evidence="12">ATP-dependent DNA helicase PIF1</fullName>
        <ecNumber evidence="12">5.6.2.3</ecNumber>
    </recommendedName>
    <alternativeName>
        <fullName evidence="12">DNA 5'-3' helicase PIF1</fullName>
    </alternativeName>
    <alternativeName>
        <fullName evidence="12">DNA repair and recombination helicase PIF1</fullName>
    </alternativeName>
</protein>
<keyword evidence="8 12" id="KW-0233">DNA recombination</keyword>
<accession>A0A9P8TBX6</accession>
<dbReference type="AlphaFoldDB" id="A0A9P8TBX6"/>
<evidence type="ECO:0000256" key="2">
    <source>
        <dbReference type="ARBA" id="ARBA00022763"/>
    </source>
</evidence>
<comment type="similarity">
    <text evidence="12">Belongs to the helicase family. PIF1 subfamily.</text>
</comment>
<dbReference type="InterPro" id="IPR003593">
    <property type="entry name" value="AAA+_ATPase"/>
</dbReference>
<evidence type="ECO:0000256" key="3">
    <source>
        <dbReference type="ARBA" id="ARBA00022801"/>
    </source>
</evidence>
<dbReference type="GO" id="GO:0003677">
    <property type="term" value="F:DNA binding"/>
    <property type="evidence" value="ECO:0007669"/>
    <property type="project" value="UniProtKB-KW"/>
</dbReference>
<comment type="subcellular location">
    <subcellularLocation>
        <location evidence="12">Nucleus</location>
    </subcellularLocation>
    <subcellularLocation>
        <location evidence="12">Mitochondrion</location>
    </subcellularLocation>
</comment>
<gene>
    <name evidence="12" type="primary">PIF1</name>
    <name evidence="15" type="ORF">WICMUC_003917</name>
</gene>
<evidence type="ECO:0000256" key="4">
    <source>
        <dbReference type="ARBA" id="ARBA00022806"/>
    </source>
</evidence>
<dbReference type="InterPro" id="IPR027417">
    <property type="entry name" value="P-loop_NTPase"/>
</dbReference>
<dbReference type="Pfam" id="PF05970">
    <property type="entry name" value="PIF1"/>
    <property type="match status" value="1"/>
</dbReference>
<keyword evidence="1 12" id="KW-0547">Nucleotide-binding</keyword>
<keyword evidence="10 12" id="KW-0413">Isomerase</keyword>
<reference evidence="15" key="2">
    <citation type="submission" date="2021-01" db="EMBL/GenBank/DDBJ databases">
        <authorList>
            <person name="Schikora-Tamarit M.A."/>
        </authorList>
    </citation>
    <scope>NUCLEOTIDE SEQUENCE</scope>
    <source>
        <strain evidence="15">CBS6341</strain>
    </source>
</reference>